<dbReference type="EMBL" id="VDEP01000069">
    <property type="protein sequence ID" value="KAA1134148.1"/>
    <property type="molecule type" value="Genomic_DNA"/>
</dbReference>
<gene>
    <name evidence="2" type="ORF">PGTUg99_029949</name>
</gene>
<sequence>MTQSAIDNHNRPSESADMNVGYQSDQSQLRRSSRAPSVSNVPNMVTPSADSRVSMTQPRPQKRPEAPSSDLGQSDHISRDASQKKKKRQPAKKNTPVQKRGSKGKSKNSAGGNEDGEMGDKPLNFKCRWCSKVYCGHNSTNGNLTTHRDGSNQAGRNPKGCINRDQAKKAGVKLPPSVAEKRVLDTKQPTINMFLQSKPVFVNRVLNQIVMIWQIRQALTWARIEDPYLQAAFQYANNKASLYGKRWSADESKKLYLMLKTTVFDDLEKLDTKFTLVHDVWTTKGNRFAFIGASVAYVDSSWEYVVRHLALKMIPWKHYGHLLARPIAALLKKRKLYQKMLAQTTDSGSNNNTMASAMYDLLKENNPTKSSEHSWDPTSMHMRCFFHKLALIVNAGLGALSLKTLPPGKTKESVLGFFPVLGKLLEEDETESVVPAPEIQQATDAQTITLAQGNTYDYWSDYGNADDEMSDTGRAAEDQDGVNDDEDTVAAEAIMDSSHTKSKHQKTLRLKELTDKLDVVIKQITRSAAQRASFDRMAKELNVKVSPLIAGYGIRWNIKYESHRKAILTREVIDRLLKDDQEQNQSQDFSDVWFSPRDWKDIDNLNRELEVFVKLTSQMEGNQPTGAHVLPKYLDLKDQINEKLARSEEKDMLYPMFHAMLNRVKKYLDEAMNCETLVLARDGRFGSGYPRRCGYPVSFSGESGIRTRIRTPWRISPRLSGYPSGYPRIPAL</sequence>
<comment type="caution">
    <text evidence="2">The sequence shown here is derived from an EMBL/GenBank/DDBJ whole genome shotgun (WGS) entry which is preliminary data.</text>
</comment>
<feature type="compositionally biased region" description="Polar residues" evidence="1">
    <location>
        <begin position="140"/>
        <end position="155"/>
    </location>
</feature>
<protein>
    <submittedName>
        <fullName evidence="2">Uncharacterized protein</fullName>
    </submittedName>
</protein>
<feature type="region of interest" description="Disordered" evidence="1">
    <location>
        <begin position="1"/>
        <end position="121"/>
    </location>
</feature>
<dbReference type="PANTHER" id="PTHR47501">
    <property type="entry name" value="TRANSPOSASE-RELATED"/>
    <property type="match status" value="1"/>
</dbReference>
<feature type="region of interest" description="Disordered" evidence="1">
    <location>
        <begin position="140"/>
        <end position="164"/>
    </location>
</feature>
<proteinExistence type="predicted"/>
<dbReference type="PANTHER" id="PTHR47501:SF5">
    <property type="entry name" value="HAT C-TERMINAL DIMERISATION DOMAIN-CONTAINING PROTEIN"/>
    <property type="match status" value="1"/>
</dbReference>
<accession>A0A5B0S8F8</accession>
<name>A0A5B0S8F8_PUCGR</name>
<feature type="compositionally biased region" description="Polar residues" evidence="1">
    <location>
        <begin position="35"/>
        <end position="59"/>
    </location>
</feature>
<evidence type="ECO:0000313" key="3">
    <source>
        <dbReference type="Proteomes" id="UP000325313"/>
    </source>
</evidence>
<organism evidence="2 3">
    <name type="scientific">Puccinia graminis f. sp. tritici</name>
    <dbReference type="NCBI Taxonomy" id="56615"/>
    <lineage>
        <taxon>Eukaryota</taxon>
        <taxon>Fungi</taxon>
        <taxon>Dikarya</taxon>
        <taxon>Basidiomycota</taxon>
        <taxon>Pucciniomycotina</taxon>
        <taxon>Pucciniomycetes</taxon>
        <taxon>Pucciniales</taxon>
        <taxon>Pucciniaceae</taxon>
        <taxon>Puccinia</taxon>
    </lineage>
</organism>
<dbReference type="AlphaFoldDB" id="A0A5B0S8F8"/>
<evidence type="ECO:0000313" key="2">
    <source>
        <dbReference type="EMBL" id="KAA1134148.1"/>
    </source>
</evidence>
<dbReference type="InterPro" id="IPR012337">
    <property type="entry name" value="RNaseH-like_sf"/>
</dbReference>
<evidence type="ECO:0000256" key="1">
    <source>
        <dbReference type="SAM" id="MobiDB-lite"/>
    </source>
</evidence>
<dbReference type="Proteomes" id="UP000325313">
    <property type="component" value="Unassembled WGS sequence"/>
</dbReference>
<dbReference type="SUPFAM" id="SSF53098">
    <property type="entry name" value="Ribonuclease H-like"/>
    <property type="match status" value="1"/>
</dbReference>
<reference evidence="2 3" key="1">
    <citation type="submission" date="2019-05" db="EMBL/GenBank/DDBJ databases">
        <title>Emergence of the Ug99 lineage of the wheat stem rust pathogen through somatic hybridization.</title>
        <authorList>
            <person name="Li F."/>
            <person name="Upadhyaya N.M."/>
            <person name="Sperschneider J."/>
            <person name="Matny O."/>
            <person name="Nguyen-Phuc H."/>
            <person name="Mago R."/>
            <person name="Raley C."/>
            <person name="Miller M.E."/>
            <person name="Silverstein K.A.T."/>
            <person name="Henningsen E."/>
            <person name="Hirsch C.D."/>
            <person name="Visser B."/>
            <person name="Pretorius Z.A."/>
            <person name="Steffenson B.J."/>
            <person name="Schwessinger B."/>
            <person name="Dodds P.N."/>
            <person name="Figueroa M."/>
        </authorList>
    </citation>
    <scope>NUCLEOTIDE SEQUENCE [LARGE SCALE GENOMIC DNA]</scope>
    <source>
        <strain evidence="2 3">Ug99</strain>
    </source>
</reference>